<dbReference type="Proteomes" id="UP000199707">
    <property type="component" value="Unassembled WGS sequence"/>
</dbReference>
<reference evidence="2" key="1">
    <citation type="submission" date="2016-10" db="EMBL/GenBank/DDBJ databases">
        <authorList>
            <person name="Varghese N."/>
            <person name="Submissions S."/>
        </authorList>
    </citation>
    <scope>NUCLEOTIDE SEQUENCE [LARGE SCALE GENOMIC DNA]</scope>
    <source>
        <strain evidence="2">UNC267MFSha1.1M11</strain>
    </source>
</reference>
<organism evidence="1 2">
    <name type="scientific">Mycolicibacterium fluoranthenivorans</name>
    <dbReference type="NCBI Taxonomy" id="258505"/>
    <lineage>
        <taxon>Bacteria</taxon>
        <taxon>Bacillati</taxon>
        <taxon>Actinomycetota</taxon>
        <taxon>Actinomycetes</taxon>
        <taxon>Mycobacteriales</taxon>
        <taxon>Mycobacteriaceae</taxon>
        <taxon>Mycolicibacterium</taxon>
    </lineage>
</organism>
<dbReference type="EMBL" id="FMUB01000009">
    <property type="protein sequence ID" value="SCX28015.1"/>
    <property type="molecule type" value="Genomic_DNA"/>
</dbReference>
<dbReference type="AlphaFoldDB" id="A0A1G4WRM3"/>
<evidence type="ECO:0000313" key="1">
    <source>
        <dbReference type="EMBL" id="SCX28015.1"/>
    </source>
</evidence>
<protein>
    <submittedName>
        <fullName evidence="1">Uncharacterized protein</fullName>
    </submittedName>
</protein>
<name>A0A1G4WRM3_9MYCO</name>
<evidence type="ECO:0000313" key="2">
    <source>
        <dbReference type="Proteomes" id="UP000199707"/>
    </source>
</evidence>
<sequence length="313" mass="34413">MPEPDYENFPYPMRIQVAPGSEAESRYYGTAARRSDKEVEREALAPGVTASPKDDLIFHGGKTLPQMGFQNIYLGRTSDFGSGDVERIDDAITRVMRDGNLKNIIQQYFPGKALAYDVAPSVVLDENKAIEMDEPDVQNKIIELFDRNLLLTTDHDRTVFNLLLAPGTVLKLGDASSRDGLGGYHGSVHFSRNGESHTLYYSANVYSATRSGQANGIPFFSAPWKNVVCTLYHELIESQTDPDVCDAIRENDLRFIGFNSKNGQEIGDQPISANPLGSVFKEVPTLPGPRQTPVQLMYSNAVHGAEGPAEDPA</sequence>
<accession>A0A1G4WRM3</accession>
<proteinExistence type="predicted"/>
<gene>
    <name evidence="1" type="ORF">SAMN02799620_04494</name>
</gene>
<dbReference type="RefSeq" id="WP_090361339.1">
    <property type="nucleotide sequence ID" value="NZ_FMUB01000009.1"/>
</dbReference>